<evidence type="ECO:0000313" key="2">
    <source>
        <dbReference type="EMBL" id="ADG36078.1"/>
    </source>
</evidence>
<sequence>MNILLIGKLYVAEKERLYQEQNGLCPICGRELNEDIASNHLDHDHTLEGPNAGKVRALLCLYCNSLEGQIKHKFDTSGLKTKGVDIADWLETLAEYYRKDLSEHNIHPQFVNDLSKLFSRLDVKGMDDMAAKYNVEFPPKTTKVKRVPIFKKGLKLFLKGAK</sequence>
<reference evidence="2 3" key="1">
    <citation type="journal article" date="2010" name="Virol. J.">
        <title>Genomes of the T4-related bacteriophages as windows on microbial genome evolution.</title>
        <authorList>
            <person name="Petrov V.M."/>
            <person name="Ratnayaka S."/>
            <person name="Nolan J.M."/>
            <person name="Miller E.S."/>
            <person name="Karam J.D."/>
        </authorList>
    </citation>
    <scope>NUCLEOTIDE SEQUENCE [LARGE SCALE GENOMIC DNA]</scope>
</reference>
<protein>
    <submittedName>
        <fullName evidence="2">Gp49 recombinase endonuclease VII</fullName>
    </submittedName>
</protein>
<dbReference type="InterPro" id="IPR004211">
    <property type="entry name" value="Endonuclease_7"/>
</dbReference>
<dbReference type="InterPro" id="IPR044925">
    <property type="entry name" value="His-Me_finger_sf"/>
</dbReference>
<evidence type="ECO:0000259" key="1">
    <source>
        <dbReference type="Pfam" id="PF09124"/>
    </source>
</evidence>
<accession>E5E494</accession>
<name>E5E494_9CAUD</name>
<evidence type="ECO:0000313" key="3">
    <source>
        <dbReference type="Proteomes" id="UP000008730"/>
    </source>
</evidence>
<dbReference type="KEGG" id="vg:9926004"/>
<dbReference type="GeneID" id="9926004"/>
<dbReference type="Pfam" id="PF02945">
    <property type="entry name" value="Endonuclease_7"/>
    <property type="match status" value="1"/>
</dbReference>
<organism evidence="2 3">
    <name type="scientific">Acinetobacter phage Acj61</name>
    <dbReference type="NCBI Taxonomy" id="760732"/>
    <lineage>
        <taxon>Viruses</taxon>
        <taxon>Duplodnaviria</taxon>
        <taxon>Heunggongvirae</taxon>
        <taxon>Uroviricota</taxon>
        <taxon>Caudoviricetes</taxon>
        <taxon>Pantevenvirales</taxon>
        <taxon>Straboviridae</taxon>
        <taxon>Twarogvirinae</taxon>
        <taxon>Lasallevirus</taxon>
        <taxon>Lasallevirus Acj61</taxon>
        <taxon>Acinetobacter virus Acj61</taxon>
    </lineage>
</organism>
<dbReference type="InterPro" id="IPR036309">
    <property type="entry name" value="T4_recomb_endonuclease_dim_sf"/>
</dbReference>
<keyword evidence="3" id="KW-1185">Reference proteome</keyword>
<keyword evidence="2" id="KW-0540">Nuclease</keyword>
<dbReference type="SUPFAM" id="SSF68918">
    <property type="entry name" value="Recombination endonuclease VII, C-terminal and dimerization domains"/>
    <property type="match status" value="1"/>
</dbReference>
<dbReference type="GO" id="GO:0004519">
    <property type="term" value="F:endonuclease activity"/>
    <property type="evidence" value="ECO:0007669"/>
    <property type="project" value="UniProtKB-KW"/>
</dbReference>
<proteinExistence type="predicted"/>
<dbReference type="InterPro" id="IPR038563">
    <property type="entry name" value="Endonuclease_7_sf"/>
</dbReference>
<dbReference type="InterPro" id="IPR015208">
    <property type="entry name" value="T4_recomb_endonuclease_dimer"/>
</dbReference>
<feature type="domain" description="T4 recombination endonuclease VII dimerisation" evidence="1">
    <location>
        <begin position="106"/>
        <end position="155"/>
    </location>
</feature>
<dbReference type="Gene3D" id="3.40.1800.10">
    <property type="entry name" value="His-Me finger endonucleases"/>
    <property type="match status" value="1"/>
</dbReference>
<dbReference type="Pfam" id="PF09124">
    <property type="entry name" value="Endonuc-dimeris"/>
    <property type="match status" value="1"/>
</dbReference>
<dbReference type="Gene3D" id="1.10.720.10">
    <property type="match status" value="1"/>
</dbReference>
<dbReference type="EMBL" id="GU911519">
    <property type="protein sequence ID" value="ADG36078.1"/>
    <property type="molecule type" value="Genomic_DNA"/>
</dbReference>
<dbReference type="RefSeq" id="YP_004009730.1">
    <property type="nucleotide sequence ID" value="NC_014661.1"/>
</dbReference>
<keyword evidence="2" id="KW-0378">Hydrolase</keyword>
<dbReference type="OrthoDB" id="12062at10239"/>
<gene>
    <name evidence="2" type="primary">49</name>
    <name evidence="2" type="ORF">Acj61p113</name>
</gene>
<dbReference type="Proteomes" id="UP000008730">
    <property type="component" value="Segment"/>
</dbReference>
<dbReference type="SUPFAM" id="SSF54060">
    <property type="entry name" value="His-Me finger endonucleases"/>
    <property type="match status" value="1"/>
</dbReference>
<keyword evidence="2" id="KW-0255">Endonuclease</keyword>